<dbReference type="AlphaFoldDB" id="A0A2M8RVV3"/>
<protein>
    <submittedName>
        <fullName evidence="2">Lactate utilization protein C</fullName>
    </submittedName>
</protein>
<dbReference type="Gene3D" id="3.40.50.10420">
    <property type="entry name" value="NagB/RpiA/CoA transferase-like"/>
    <property type="match status" value="1"/>
</dbReference>
<dbReference type="InterPro" id="IPR024185">
    <property type="entry name" value="FTHF_cligase-like_sf"/>
</dbReference>
<evidence type="ECO:0000313" key="2">
    <source>
        <dbReference type="EMBL" id="PJG83018.1"/>
    </source>
</evidence>
<dbReference type="SUPFAM" id="SSF100950">
    <property type="entry name" value="NagB/RpiA/CoA transferase-like"/>
    <property type="match status" value="1"/>
</dbReference>
<evidence type="ECO:0000259" key="1">
    <source>
        <dbReference type="Pfam" id="PF02589"/>
    </source>
</evidence>
<dbReference type="RefSeq" id="WP_100296708.1">
    <property type="nucleotide sequence ID" value="NZ_PHGZ01000013.1"/>
</dbReference>
<evidence type="ECO:0000313" key="3">
    <source>
        <dbReference type="Proteomes" id="UP000230282"/>
    </source>
</evidence>
<gene>
    <name evidence="2" type="ORF">CVP04_06565</name>
</gene>
<dbReference type="Pfam" id="PF02589">
    <property type="entry name" value="LUD_dom"/>
    <property type="match status" value="1"/>
</dbReference>
<dbReference type="PANTHER" id="PTHR43682">
    <property type="entry name" value="LACTATE UTILIZATION PROTEIN C"/>
    <property type="match status" value="1"/>
</dbReference>
<organism evidence="2 3">
    <name type="scientific">Caviibacterium pharyngocola</name>
    <dbReference type="NCBI Taxonomy" id="28159"/>
    <lineage>
        <taxon>Bacteria</taxon>
        <taxon>Pseudomonadati</taxon>
        <taxon>Pseudomonadota</taxon>
        <taxon>Gammaproteobacteria</taxon>
        <taxon>Pasteurellales</taxon>
        <taxon>Pasteurellaceae</taxon>
        <taxon>Caviibacterium</taxon>
    </lineage>
</organism>
<dbReference type="OrthoDB" id="9794157at2"/>
<sequence>MDVQNRENFLDKLAQKMGRARRLTPDPLPPRLNDYPTTRLTDLSLAQRCQEFVDFAKVMAVDVIETKEADIQQAVLAACEKYGGGKIVLNNDARLEALGITSVVRNHYDSYIWDSEKCGENLARSEQANIGIVYAEYGLAESGGIVLFSDKDKGRAVSLLPEKSIVVVRKSTVLPRVAQLASILHKKAQAGERMPSCINIISGPSSTADIELVKVVGVHGPTTKVYIVIDDL</sequence>
<reference evidence="2 3" key="1">
    <citation type="submission" date="2017-11" db="EMBL/GenBank/DDBJ databases">
        <title>Reclassification of Bisgaard taxon 5 as Caviibacterium pharyngocola gen. nov., sp. nov.</title>
        <authorList>
            <person name="Christensen H."/>
        </authorList>
    </citation>
    <scope>NUCLEOTIDE SEQUENCE [LARGE SCALE GENOMIC DNA]</scope>
    <source>
        <strain evidence="2 3">7_3</strain>
    </source>
</reference>
<feature type="domain" description="LUD" evidence="1">
    <location>
        <begin position="50"/>
        <end position="229"/>
    </location>
</feature>
<comment type="caution">
    <text evidence="2">The sequence shown here is derived from an EMBL/GenBank/DDBJ whole genome shotgun (WGS) entry which is preliminary data.</text>
</comment>
<dbReference type="InterPro" id="IPR003741">
    <property type="entry name" value="LUD_dom"/>
</dbReference>
<dbReference type="InterPro" id="IPR037171">
    <property type="entry name" value="NagB/RpiA_transferase-like"/>
</dbReference>
<keyword evidence="3" id="KW-1185">Reference proteome</keyword>
<accession>A0A2M8RVV3</accession>
<dbReference type="PANTHER" id="PTHR43682:SF1">
    <property type="entry name" value="LACTATE UTILIZATION PROTEIN C"/>
    <property type="match status" value="1"/>
</dbReference>
<name>A0A2M8RVV3_9PAST</name>
<dbReference type="Proteomes" id="UP000230282">
    <property type="component" value="Unassembled WGS sequence"/>
</dbReference>
<proteinExistence type="predicted"/>
<dbReference type="EMBL" id="PHGZ01000013">
    <property type="protein sequence ID" value="PJG83018.1"/>
    <property type="molecule type" value="Genomic_DNA"/>
</dbReference>